<dbReference type="GO" id="GO:0005737">
    <property type="term" value="C:cytoplasm"/>
    <property type="evidence" value="ECO:0007669"/>
    <property type="project" value="UniProtKB-SubCell"/>
</dbReference>
<evidence type="ECO:0000256" key="7">
    <source>
        <dbReference type="HAMAP-Rule" id="MF_00090"/>
    </source>
</evidence>
<dbReference type="GO" id="GO:0030091">
    <property type="term" value="P:protein repair"/>
    <property type="evidence" value="ECO:0007669"/>
    <property type="project" value="UniProtKB-UniRule"/>
</dbReference>
<protein>
    <recommendedName>
        <fullName evidence="7">Protein-L-isoaspartate O-methyltransferase</fullName>
        <ecNumber evidence="7">2.1.1.77</ecNumber>
    </recommendedName>
    <alternativeName>
        <fullName evidence="7">L-isoaspartyl protein carboxyl methyltransferase</fullName>
    </alternativeName>
    <alternativeName>
        <fullName evidence="7">Protein L-isoaspartyl methyltransferase</fullName>
    </alternativeName>
    <alternativeName>
        <fullName evidence="7">Protein-beta-aspartate methyltransferase</fullName>
        <shortName evidence="7">PIMT</shortName>
    </alternativeName>
</protein>
<dbReference type="GO" id="GO:0004719">
    <property type="term" value="F:protein-L-isoaspartate (D-aspartate) O-methyltransferase activity"/>
    <property type="evidence" value="ECO:0007669"/>
    <property type="project" value="UniProtKB-UniRule"/>
</dbReference>
<gene>
    <name evidence="7" type="primary">pcm</name>
    <name evidence="8" type="ORF">CEE37_04590</name>
</gene>
<keyword evidence="5 7" id="KW-0808">Transferase</keyword>
<evidence type="ECO:0000313" key="9">
    <source>
        <dbReference type="Proteomes" id="UP000319619"/>
    </source>
</evidence>
<evidence type="ECO:0000256" key="2">
    <source>
        <dbReference type="ARBA" id="ARBA00005369"/>
    </source>
</evidence>
<evidence type="ECO:0000256" key="5">
    <source>
        <dbReference type="ARBA" id="ARBA00022679"/>
    </source>
</evidence>
<dbReference type="NCBIfam" id="NF001453">
    <property type="entry name" value="PRK00312.1"/>
    <property type="match status" value="1"/>
</dbReference>
<feature type="active site" evidence="7">
    <location>
        <position position="69"/>
    </location>
</feature>
<comment type="subcellular location">
    <subcellularLocation>
        <location evidence="1 7">Cytoplasm</location>
    </subcellularLocation>
</comment>
<dbReference type="SUPFAM" id="SSF53335">
    <property type="entry name" value="S-adenosyl-L-methionine-dependent methyltransferases"/>
    <property type="match status" value="1"/>
</dbReference>
<evidence type="ECO:0000256" key="4">
    <source>
        <dbReference type="ARBA" id="ARBA00022603"/>
    </source>
</evidence>
<accession>A0A532V3Q4</accession>
<comment type="similarity">
    <text evidence="2 7">Belongs to the methyltransferase superfamily. L-isoaspartyl/D-aspartyl protein methyltransferase family.</text>
</comment>
<evidence type="ECO:0000256" key="3">
    <source>
        <dbReference type="ARBA" id="ARBA00022490"/>
    </source>
</evidence>
<comment type="caution">
    <text evidence="8">The sequence shown here is derived from an EMBL/GenBank/DDBJ whole genome shotgun (WGS) entry which is preliminary data.</text>
</comment>
<dbReference type="Pfam" id="PF01135">
    <property type="entry name" value="PCMT"/>
    <property type="match status" value="1"/>
</dbReference>
<dbReference type="NCBIfam" id="TIGR00080">
    <property type="entry name" value="pimt"/>
    <property type="match status" value="1"/>
</dbReference>
<keyword evidence="3 7" id="KW-0963">Cytoplasm</keyword>
<keyword evidence="6 7" id="KW-0949">S-adenosyl-L-methionine</keyword>
<dbReference type="PANTHER" id="PTHR11579">
    <property type="entry name" value="PROTEIN-L-ISOASPARTATE O-METHYLTRANSFERASE"/>
    <property type="match status" value="1"/>
</dbReference>
<name>A0A532V3Q4_UNCL8</name>
<organism evidence="8 9">
    <name type="scientific">candidate division LCP-89 bacterium B3_LCP</name>
    <dbReference type="NCBI Taxonomy" id="2012998"/>
    <lineage>
        <taxon>Bacteria</taxon>
        <taxon>Pseudomonadati</taxon>
        <taxon>Bacteria division LCP-89</taxon>
    </lineage>
</organism>
<sequence length="223" mass="24715">MNNSNSEIRGVGRARQRMIVEQLESRQISDQRVLRVMGEVRRESFISEALQSRAYDDSPLPIGDGQTISQPFMVALMTQELNLQGTEKVLEIGTGSGYQTAILAELAGKVFTIERSYNLSQQARKVLEKLGYSNVLLRYGDGTIGWDEFAPYDRIIVTAGSPDVPDSLKRQLADGGIMVVPVGDRYRQDLMVINRHETGYESRNAGGCVFVPLIGREGWSANG</sequence>
<dbReference type="Proteomes" id="UP000319619">
    <property type="component" value="Unassembled WGS sequence"/>
</dbReference>
<reference evidence="8 9" key="1">
    <citation type="submission" date="2017-06" db="EMBL/GenBank/DDBJ databases">
        <title>Novel microbial phyla capable of carbon fixation and sulfur reduction in deep-sea sediments.</title>
        <authorList>
            <person name="Huang J."/>
            <person name="Baker B."/>
            <person name="Wang Y."/>
        </authorList>
    </citation>
    <scope>NUCLEOTIDE SEQUENCE [LARGE SCALE GENOMIC DNA]</scope>
    <source>
        <strain evidence="8">B3_LCP</strain>
    </source>
</reference>
<dbReference type="PANTHER" id="PTHR11579:SF0">
    <property type="entry name" value="PROTEIN-L-ISOASPARTATE(D-ASPARTATE) O-METHYLTRANSFERASE"/>
    <property type="match status" value="1"/>
</dbReference>
<dbReference type="FunFam" id="3.40.50.150:FF:000010">
    <property type="entry name" value="Protein-L-isoaspartate O-methyltransferase"/>
    <property type="match status" value="1"/>
</dbReference>
<dbReference type="EC" id="2.1.1.77" evidence="7"/>
<dbReference type="Gene3D" id="3.40.50.150">
    <property type="entry name" value="Vaccinia Virus protein VP39"/>
    <property type="match status" value="1"/>
</dbReference>
<dbReference type="InterPro" id="IPR029063">
    <property type="entry name" value="SAM-dependent_MTases_sf"/>
</dbReference>
<dbReference type="EMBL" id="NJBN01000002">
    <property type="protein sequence ID" value="TKJ41850.1"/>
    <property type="molecule type" value="Genomic_DNA"/>
</dbReference>
<dbReference type="HAMAP" id="MF_00090">
    <property type="entry name" value="PIMT"/>
    <property type="match status" value="1"/>
</dbReference>
<dbReference type="InterPro" id="IPR000682">
    <property type="entry name" value="PCMT"/>
</dbReference>
<comment type="catalytic activity">
    <reaction evidence="7">
        <text>[protein]-L-isoaspartate + S-adenosyl-L-methionine = [protein]-L-isoaspartate alpha-methyl ester + S-adenosyl-L-homocysteine</text>
        <dbReference type="Rhea" id="RHEA:12705"/>
        <dbReference type="Rhea" id="RHEA-COMP:12143"/>
        <dbReference type="Rhea" id="RHEA-COMP:12144"/>
        <dbReference type="ChEBI" id="CHEBI:57856"/>
        <dbReference type="ChEBI" id="CHEBI:59789"/>
        <dbReference type="ChEBI" id="CHEBI:90596"/>
        <dbReference type="ChEBI" id="CHEBI:90598"/>
        <dbReference type="EC" id="2.1.1.77"/>
    </reaction>
</comment>
<proteinExistence type="inferred from homology"/>
<keyword evidence="4 7" id="KW-0489">Methyltransferase</keyword>
<dbReference type="AlphaFoldDB" id="A0A532V3Q4"/>
<dbReference type="CDD" id="cd02440">
    <property type="entry name" value="AdoMet_MTases"/>
    <property type="match status" value="1"/>
</dbReference>
<evidence type="ECO:0000256" key="6">
    <source>
        <dbReference type="ARBA" id="ARBA00022691"/>
    </source>
</evidence>
<evidence type="ECO:0000256" key="1">
    <source>
        <dbReference type="ARBA" id="ARBA00004496"/>
    </source>
</evidence>
<dbReference type="PROSITE" id="PS01279">
    <property type="entry name" value="PCMT"/>
    <property type="match status" value="1"/>
</dbReference>
<comment type="function">
    <text evidence="7">Catalyzes the methyl esterification of L-isoaspartyl residues in peptides and proteins that result from spontaneous decomposition of normal L-aspartyl and L-asparaginyl residues. It plays a role in the repair and/or degradation of damaged proteins.</text>
</comment>
<evidence type="ECO:0000313" key="8">
    <source>
        <dbReference type="EMBL" id="TKJ41850.1"/>
    </source>
</evidence>
<dbReference type="GO" id="GO:0032259">
    <property type="term" value="P:methylation"/>
    <property type="evidence" value="ECO:0007669"/>
    <property type="project" value="UniProtKB-KW"/>
</dbReference>